<evidence type="ECO:0000256" key="1">
    <source>
        <dbReference type="ARBA" id="ARBA00004305"/>
    </source>
</evidence>
<feature type="compositionally biased region" description="Acidic residues" evidence="8">
    <location>
        <begin position="897"/>
        <end position="956"/>
    </location>
</feature>
<feature type="region of interest" description="Disordered" evidence="8">
    <location>
        <begin position="860"/>
        <end position="975"/>
    </location>
</feature>
<evidence type="ECO:0000259" key="9">
    <source>
        <dbReference type="PROSITE" id="PS50089"/>
    </source>
</evidence>
<dbReference type="Proteomes" id="UP000245764">
    <property type="component" value="Chromosome 3"/>
</dbReference>
<dbReference type="PANTHER" id="PTHR21294">
    <property type="entry name" value="ELECTRON TRANSFER FLAVOPROTEIN BETA-SUBUNIT"/>
    <property type="match status" value="1"/>
</dbReference>
<dbReference type="PROSITE" id="PS01065">
    <property type="entry name" value="ETF_BETA"/>
    <property type="match status" value="1"/>
</dbReference>
<dbReference type="SUPFAM" id="SSF57850">
    <property type="entry name" value="RING/U-box"/>
    <property type="match status" value="1"/>
</dbReference>
<feature type="compositionally biased region" description="Acidic residues" evidence="8">
    <location>
        <begin position="479"/>
        <end position="515"/>
    </location>
</feature>
<feature type="region of interest" description="Disordered" evidence="8">
    <location>
        <begin position="733"/>
        <end position="755"/>
    </location>
</feature>
<dbReference type="Gene3D" id="3.40.50.620">
    <property type="entry name" value="HUPs"/>
    <property type="match status" value="1"/>
</dbReference>
<dbReference type="PANTHER" id="PTHR21294:SF8">
    <property type="entry name" value="ELECTRON TRANSFER FLAVOPROTEIN SUBUNIT BETA"/>
    <property type="match status" value="1"/>
</dbReference>
<reference evidence="11" key="1">
    <citation type="submission" date="2017-05" db="EMBL/GenBank/DDBJ databases">
        <authorList>
            <person name="Song R."/>
            <person name="Chenine A.L."/>
            <person name="Ruprecht R.M."/>
        </authorList>
    </citation>
    <scope>NUCLEOTIDE SEQUENCE [LARGE SCALE GENOMIC DNA]</scope>
</reference>
<feature type="compositionally biased region" description="Acidic residues" evidence="8">
    <location>
        <begin position="733"/>
        <end position="744"/>
    </location>
</feature>
<proteinExistence type="inferred from homology"/>
<evidence type="ECO:0000256" key="4">
    <source>
        <dbReference type="ARBA" id="ARBA00022982"/>
    </source>
</evidence>
<dbReference type="GO" id="GO:0008270">
    <property type="term" value="F:zinc ion binding"/>
    <property type="evidence" value="ECO:0007669"/>
    <property type="project" value="UniProtKB-KW"/>
</dbReference>
<protein>
    <recommendedName>
        <fullName evidence="6">Probable electron transfer flavoprotein subunit beta</fullName>
    </recommendedName>
</protein>
<dbReference type="InterPro" id="IPR000049">
    <property type="entry name" value="ET-Flavoprotein_bsu_CS"/>
</dbReference>
<evidence type="ECO:0000313" key="10">
    <source>
        <dbReference type="EMBL" id="SMR48758.1"/>
    </source>
</evidence>
<dbReference type="SMART" id="SM00893">
    <property type="entry name" value="ETF"/>
    <property type="match status" value="1"/>
</dbReference>
<feature type="region of interest" description="Disordered" evidence="8">
    <location>
        <begin position="416"/>
        <end position="521"/>
    </location>
</feature>
<dbReference type="InterPro" id="IPR001841">
    <property type="entry name" value="Znf_RING"/>
</dbReference>
<dbReference type="GO" id="GO:0005759">
    <property type="term" value="C:mitochondrial matrix"/>
    <property type="evidence" value="ECO:0007669"/>
    <property type="project" value="UniProtKB-SubCell"/>
</dbReference>
<keyword evidence="7" id="KW-0863">Zinc-finger</keyword>
<comment type="subcellular location">
    <subcellularLocation>
        <location evidence="1">Mitochondrion matrix</location>
    </subcellularLocation>
</comment>
<evidence type="ECO:0000256" key="6">
    <source>
        <dbReference type="ARBA" id="ARBA00070315"/>
    </source>
</evidence>
<gene>
    <name evidence="10" type="ORF">ZT1E4_G4150</name>
</gene>
<dbReference type="InterPro" id="IPR013083">
    <property type="entry name" value="Znf_RING/FYVE/PHD"/>
</dbReference>
<dbReference type="InterPro" id="IPR014730">
    <property type="entry name" value="ETF_a/b_N"/>
</dbReference>
<keyword evidence="4" id="KW-0249">Electron transport</keyword>
<name>A0A2H1G5D5_ZYMTR</name>
<evidence type="ECO:0000256" key="7">
    <source>
        <dbReference type="PROSITE-ProRule" id="PRU00175"/>
    </source>
</evidence>
<comment type="similarity">
    <text evidence="2">Belongs to the ETF beta-subunit/FixA family.</text>
</comment>
<dbReference type="InterPro" id="IPR014729">
    <property type="entry name" value="Rossmann-like_a/b/a_fold"/>
</dbReference>
<dbReference type="FunFam" id="3.40.50.620:FF:000011">
    <property type="entry name" value="Electron transfer flavoprotein subunit beta"/>
    <property type="match status" value="1"/>
</dbReference>
<accession>A0A2H1G5D5</accession>
<dbReference type="Pfam" id="PF01012">
    <property type="entry name" value="ETF"/>
    <property type="match status" value="1"/>
</dbReference>
<feature type="compositionally biased region" description="Acidic residues" evidence="8">
    <location>
        <begin position="422"/>
        <end position="460"/>
    </location>
</feature>
<evidence type="ECO:0000256" key="5">
    <source>
        <dbReference type="ARBA" id="ARBA00025416"/>
    </source>
</evidence>
<dbReference type="EMBL" id="LT854255">
    <property type="protein sequence ID" value="SMR48758.1"/>
    <property type="molecule type" value="Genomic_DNA"/>
</dbReference>
<feature type="domain" description="RING-type" evidence="9">
    <location>
        <begin position="808"/>
        <end position="849"/>
    </location>
</feature>
<keyword evidence="7" id="KW-0862">Zinc</keyword>
<keyword evidence="3" id="KW-0813">Transport</keyword>
<sequence length="975" mass="105959">MSGLRILVPVKRVIDYAVKPRVNKAQTGVETNVKHSMNPFDELSIEEAVRMRERKLPVEDILAFSAGPAKSQDILRTAMAMGADRGIHVVEEKTDLEPLSVAKLLQKVVEEEKRNLVILGKQSIDDDANQTGQMLAGLLNWPQATQASKVEIDGESVTVTREVDGGVETLKAKLPMIITTDLRLNEPRYASLPNIMKAKKKPLEKKTLGDYGLDGEKRLKTVKVEEPKARQGGGKVEDVDGMIAKLKELGAFVSGQLSDQGSSLPTAIQLRTKGLYSNCDAPPSVLVGLPLRFQVHVKVQEQSQHGKSTKGSPEESAFDFSLLDLWNSLFLSSLPTTTDLATHGDKTCAKPRSSYNTTQDIDSHYIRTKDCSKVEKKRAMDSPEIRKPSVMEGIAELTDTQRTVLESLKVGSLLLVVHPIPDEPEEEQEDEEDESDEEDEVYDEDDDDESGRESDAEDTDANSVVTVLGPADVPLPATSEEENENLAGEDEDEDMQSVATDESDDGSAEEDDADNDTPVSIPIPPQVYVVAALTKDSAGALTSVVLTPMTHSLVKDPANTHTFRIFGKKKYHGHTADCTTCPAPLDLTTLTSTTELTSKPSGDTIRALFTADFPTVPHYCHAACTRGFLPTPAHLSGLFTSYHPPLLTYLTTAGIPLTSPLPATLQPIICPVCMGVDLLKQQQILHTTMLMTSYVDMTDVMTFLTALNPRRTSMGLPFLQFDEREWGYLFPDMESDEEGEDEDGQTAAPAAAGGAGAGRWQTWTEAMDPNAIITTSALPAELVAKLSRVLFKDTDRAKDAVEGEVVRCRICLDGIKAEAKVVVLPCGHSDCEECLVEWLRCRDSCHACRRKVIVEVEAEVEKSLEGGGQATSGEDDGKGKEVVVGAQEVAVDRDGDVEMLDAAEDNAGEDDAGEDDASEYGAAADEEANFTSDEDDSSANNEDEDQDSTELSDEQLGELVAAAARAESYLRENPE</sequence>
<dbReference type="GO" id="GO:0009063">
    <property type="term" value="P:amino acid catabolic process"/>
    <property type="evidence" value="ECO:0007669"/>
    <property type="project" value="TreeGrafter"/>
</dbReference>
<dbReference type="SMART" id="SM00184">
    <property type="entry name" value="RING"/>
    <property type="match status" value="1"/>
</dbReference>
<dbReference type="GO" id="GO:0033539">
    <property type="term" value="P:fatty acid beta-oxidation using acyl-CoA dehydrogenase"/>
    <property type="evidence" value="ECO:0007669"/>
    <property type="project" value="TreeGrafter"/>
</dbReference>
<dbReference type="PROSITE" id="PS50089">
    <property type="entry name" value="ZF_RING_2"/>
    <property type="match status" value="1"/>
</dbReference>
<evidence type="ECO:0000313" key="11">
    <source>
        <dbReference type="Proteomes" id="UP000245764"/>
    </source>
</evidence>
<dbReference type="Gene3D" id="3.30.40.10">
    <property type="entry name" value="Zinc/RING finger domain, C3HC4 (zinc finger)"/>
    <property type="match status" value="1"/>
</dbReference>
<dbReference type="InterPro" id="IPR033948">
    <property type="entry name" value="ETF_beta_N"/>
</dbReference>
<evidence type="ECO:0000256" key="2">
    <source>
        <dbReference type="ARBA" id="ARBA00007557"/>
    </source>
</evidence>
<dbReference type="AlphaFoldDB" id="A0A2H1G5D5"/>
<comment type="function">
    <text evidence="5">The electron transfer flavoprotein serves as a specific electron acceptor for several dehydrogenases, including five acyl-CoA dehydrogenases, glutaryl-CoA and sarcosine dehydrogenase. It transfers the electrons to the main mitochondrial respiratory chain via ETF-ubiquinone oxidoreductase (ETF dehydrogenase).</text>
</comment>
<dbReference type="GO" id="GO:0009055">
    <property type="term" value="F:electron transfer activity"/>
    <property type="evidence" value="ECO:0007669"/>
    <property type="project" value="InterPro"/>
</dbReference>
<evidence type="ECO:0000256" key="8">
    <source>
        <dbReference type="SAM" id="MobiDB-lite"/>
    </source>
</evidence>
<dbReference type="Pfam" id="PF13639">
    <property type="entry name" value="zf-RING_2"/>
    <property type="match status" value="1"/>
</dbReference>
<dbReference type="InterPro" id="IPR012255">
    <property type="entry name" value="ETF_b"/>
</dbReference>
<feature type="region of interest" description="Disordered" evidence="8">
    <location>
        <begin position="341"/>
        <end position="361"/>
    </location>
</feature>
<evidence type="ECO:0000256" key="3">
    <source>
        <dbReference type="ARBA" id="ARBA00022448"/>
    </source>
</evidence>
<organism evidence="10 11">
    <name type="scientific">Zymoseptoria tritici ST99CH_1E4</name>
    <dbReference type="NCBI Taxonomy" id="1276532"/>
    <lineage>
        <taxon>Eukaryota</taxon>
        <taxon>Fungi</taxon>
        <taxon>Dikarya</taxon>
        <taxon>Ascomycota</taxon>
        <taxon>Pezizomycotina</taxon>
        <taxon>Dothideomycetes</taxon>
        <taxon>Dothideomycetidae</taxon>
        <taxon>Mycosphaerellales</taxon>
        <taxon>Mycosphaerellaceae</taxon>
        <taxon>Zymoseptoria</taxon>
    </lineage>
</organism>
<keyword evidence="7" id="KW-0479">Metal-binding</keyword>
<dbReference type="SUPFAM" id="SSF52402">
    <property type="entry name" value="Adenine nucleotide alpha hydrolases-like"/>
    <property type="match status" value="1"/>
</dbReference>
<dbReference type="CDD" id="cd01714">
    <property type="entry name" value="ETF_beta"/>
    <property type="match status" value="1"/>
</dbReference>